<protein>
    <submittedName>
        <fullName evidence="1">Uncharacterized protein</fullName>
    </submittedName>
</protein>
<keyword evidence="2" id="KW-1185">Reference proteome</keyword>
<organism evidence="1 2">
    <name type="scientific">Microbacterium phage Squash</name>
    <dbReference type="NCBI Taxonomy" id="2182357"/>
    <lineage>
        <taxon>Viruses</taxon>
        <taxon>Duplodnaviria</taxon>
        <taxon>Heunggongvirae</taxon>
        <taxon>Uroviricota</taxon>
        <taxon>Caudoviricetes</taxon>
        <taxon>Squashvirus</taxon>
        <taxon>Squashvirus squash</taxon>
    </lineage>
</organism>
<dbReference type="EMBL" id="MH153813">
    <property type="protein sequence ID" value="AWN04695.1"/>
    <property type="molecule type" value="Genomic_DNA"/>
</dbReference>
<gene>
    <name evidence="1" type="primary">77</name>
    <name evidence="1" type="ORF">PBI_SQUASH_77</name>
</gene>
<sequence length="113" mass="12311">MAEPRQTITVSIDTQDLPGTQHVLGTGKRAEITSAGMLGVANNTGVLDLLVNDHTAVRMVIHEDKLGHAVIQVYDMTQQKVMGVVDIELYGLVPPRRTPAPKRERRFGDGPQA</sequence>
<accession>A0A2U8UM17</accession>
<evidence type="ECO:0000313" key="1">
    <source>
        <dbReference type="EMBL" id="AWN04695.1"/>
    </source>
</evidence>
<proteinExistence type="predicted"/>
<dbReference type="RefSeq" id="YP_009801816.1">
    <property type="nucleotide sequence ID" value="NC_047975.1"/>
</dbReference>
<dbReference type="GeneID" id="54992342"/>
<dbReference type="KEGG" id="vg:54992342"/>
<evidence type="ECO:0000313" key="2">
    <source>
        <dbReference type="Proteomes" id="UP000246514"/>
    </source>
</evidence>
<dbReference type="Proteomes" id="UP000246514">
    <property type="component" value="Segment"/>
</dbReference>
<name>A0A2U8UM17_9CAUD</name>
<reference evidence="1 2" key="1">
    <citation type="submission" date="2018-04" db="EMBL/GenBank/DDBJ databases">
        <authorList>
            <person name="Fournier C.T."/>
            <person name="Kim C.J."/>
            <person name="Romero I.G."/>
            <person name="Sanchez M."/>
            <person name="Do N."/>
            <person name="Wu S."/>
            <person name="Mosier S.A."/>
            <person name="Wang J."/>
            <person name="Lund A."/>
            <person name="Moberg-Parker J."/>
            <person name="Stanton A.-C.J."/>
            <person name="Garlena R.A."/>
            <person name="Russell D.A."/>
            <person name="Pope W.H."/>
            <person name="Jacobs-Sera D."/>
            <person name="Hatfull G.F."/>
        </authorList>
    </citation>
    <scope>NUCLEOTIDE SEQUENCE [LARGE SCALE GENOMIC DNA]</scope>
</reference>